<dbReference type="InterPro" id="IPR056176">
    <property type="entry name" value="TPR_COPA_B"/>
</dbReference>
<evidence type="ECO:0000313" key="2">
    <source>
        <dbReference type="EMBL" id="KAB1215891.1"/>
    </source>
</evidence>
<evidence type="ECO:0000313" key="3">
    <source>
        <dbReference type="Proteomes" id="UP000516437"/>
    </source>
</evidence>
<sequence length="183" mass="20227">MWTVPTRAIIDAAADGSSSSSANSFCKLRLFSTPGPKERGGRGVALYNPVSLGQLLKQQVPCCLVGTLCKVCQQILNLASLTKEQGKKNVAFLCLFMLGKLEECLQLLLESNRILEAALMARSYLPSKVSEIVAIRRKDLHKVNPKATKSLADSEEYPNLFEDYLMGNESILECIVARTWKIF</sequence>
<organism evidence="2 3">
    <name type="scientific">Morella rubra</name>
    <name type="common">Chinese bayberry</name>
    <dbReference type="NCBI Taxonomy" id="262757"/>
    <lineage>
        <taxon>Eukaryota</taxon>
        <taxon>Viridiplantae</taxon>
        <taxon>Streptophyta</taxon>
        <taxon>Embryophyta</taxon>
        <taxon>Tracheophyta</taxon>
        <taxon>Spermatophyta</taxon>
        <taxon>Magnoliopsida</taxon>
        <taxon>eudicotyledons</taxon>
        <taxon>Gunneridae</taxon>
        <taxon>Pentapetalae</taxon>
        <taxon>rosids</taxon>
        <taxon>fabids</taxon>
        <taxon>Fagales</taxon>
        <taxon>Myricaceae</taxon>
        <taxon>Morella</taxon>
    </lineage>
</organism>
<keyword evidence="3" id="KW-1185">Reference proteome</keyword>
<name>A0A6A1VSK3_9ROSI</name>
<feature type="domain" description="COPA/B TPR" evidence="1">
    <location>
        <begin position="72"/>
        <end position="134"/>
    </location>
</feature>
<reference evidence="2 3" key="1">
    <citation type="journal article" date="2019" name="Plant Biotechnol. J.">
        <title>The red bayberry genome and genetic basis of sex determination.</title>
        <authorList>
            <person name="Jia H.M."/>
            <person name="Jia H.J."/>
            <person name="Cai Q.L."/>
            <person name="Wang Y."/>
            <person name="Zhao H.B."/>
            <person name="Yang W.F."/>
            <person name="Wang G.Y."/>
            <person name="Li Y.H."/>
            <person name="Zhan D.L."/>
            <person name="Shen Y.T."/>
            <person name="Niu Q.F."/>
            <person name="Chang L."/>
            <person name="Qiu J."/>
            <person name="Zhao L."/>
            <person name="Xie H.B."/>
            <person name="Fu W.Y."/>
            <person name="Jin J."/>
            <person name="Li X.W."/>
            <person name="Jiao Y."/>
            <person name="Zhou C.C."/>
            <person name="Tu T."/>
            <person name="Chai C.Y."/>
            <person name="Gao J.L."/>
            <person name="Fan L.J."/>
            <person name="van de Weg E."/>
            <person name="Wang J.Y."/>
            <person name="Gao Z.S."/>
        </authorList>
    </citation>
    <scope>NUCLEOTIDE SEQUENCE [LARGE SCALE GENOMIC DNA]</scope>
    <source>
        <tissue evidence="2">Leaves</tissue>
    </source>
</reference>
<dbReference type="Proteomes" id="UP000516437">
    <property type="component" value="Chromosome 4"/>
</dbReference>
<proteinExistence type="predicted"/>
<evidence type="ECO:0000259" key="1">
    <source>
        <dbReference type="Pfam" id="PF23953"/>
    </source>
</evidence>
<dbReference type="EMBL" id="RXIC02000022">
    <property type="protein sequence ID" value="KAB1215891.1"/>
    <property type="molecule type" value="Genomic_DNA"/>
</dbReference>
<dbReference type="Gene3D" id="1.25.40.470">
    <property type="match status" value="1"/>
</dbReference>
<protein>
    <submittedName>
        <fullName evidence="2">Coatomer subunit beta'-2</fullName>
    </submittedName>
</protein>
<dbReference type="OrthoDB" id="10261470at2759"/>
<gene>
    <name evidence="2" type="ORF">CJ030_MR4G010984</name>
</gene>
<accession>A0A6A1VSK3</accession>
<comment type="caution">
    <text evidence="2">The sequence shown here is derived from an EMBL/GenBank/DDBJ whole genome shotgun (WGS) entry which is preliminary data.</text>
</comment>
<dbReference type="AlphaFoldDB" id="A0A6A1VSK3"/>
<dbReference type="Pfam" id="PF23953">
    <property type="entry name" value="TPR_COPA_B"/>
    <property type="match status" value="1"/>
</dbReference>